<dbReference type="Gene3D" id="3.30.70.420">
    <property type="entry name" value="Hydroxymethylglutaryl-CoA reductase, class I/II, NAD/NADP-binding domain"/>
    <property type="match status" value="1"/>
</dbReference>
<dbReference type="SUPFAM" id="SSF56542">
    <property type="entry name" value="Substrate-binding domain of HMG-CoA reductase"/>
    <property type="match status" value="1"/>
</dbReference>
<comment type="similarity">
    <text evidence="1 6">Belongs to the HMG-CoA reductase family.</text>
</comment>
<evidence type="ECO:0000313" key="7">
    <source>
        <dbReference type="EMBL" id="EHP85556.1"/>
    </source>
</evidence>
<dbReference type="STRING" id="647171.MetfoDRAFT_1324"/>
<sequence length="406" mass="44192">MPKNNDEIVEKMIKGEIKPYQLEGMFDAKKATELRRKFIEKVTNTTFSHIDKYSIDEEMAMKKNIENMIGAIQIPLGFAGPLKINGEYAKGEFYIPLATTEGALVASVNRGCSVITKCGGATVRIIDDKMTRAPVIKTNSVVDAIKLKEWIKENFEKIKEVAESTTRHGKLIDINPILIVGRYVYPRFVYKTGDAMGMNMVTIATEKACNFIEEELKKEGIKVHTVALSGNACVDKKPSGINLIEGRGKSIIAEVFLKEEYVKKYLKTTSKAIEEVNMYKNLIGSAISNSMGFNAHYANIIGAIFLATGQDEAHIVEGSLGITVAEATEEGLYFSVTLPDVPIGTVGGGTRVEAQRECLEILGCYGSDKALKFAEIVGGTVLAGELSLLGALAAGHLAKAHSELGR</sequence>
<dbReference type="InterPro" id="IPR009029">
    <property type="entry name" value="HMG_CoA_Rdtase_sub-bd_dom_sf"/>
</dbReference>
<name>H1KZV0_9EURY</name>
<gene>
    <name evidence="7" type="ORF">MetfoDRAFT_1324</name>
</gene>
<dbReference type="InterPro" id="IPR023282">
    <property type="entry name" value="HMG_CoA_Rdtase_N"/>
</dbReference>
<dbReference type="PROSITE" id="PS00318">
    <property type="entry name" value="HMG_COA_REDUCTASE_2"/>
    <property type="match status" value="1"/>
</dbReference>
<comment type="caution">
    <text evidence="7">The sequence shown here is derived from an EMBL/GenBank/DDBJ whole genome shotgun (WGS) entry which is preliminary data.</text>
</comment>
<comment type="catalytic activity">
    <reaction evidence="4 6">
        <text>(R)-mevalonate + 2 NADP(+) + CoA = (3S)-3-hydroxy-3-methylglutaryl-CoA + 2 NADPH + 2 H(+)</text>
        <dbReference type="Rhea" id="RHEA:15989"/>
        <dbReference type="ChEBI" id="CHEBI:15378"/>
        <dbReference type="ChEBI" id="CHEBI:36464"/>
        <dbReference type="ChEBI" id="CHEBI:43074"/>
        <dbReference type="ChEBI" id="CHEBI:57287"/>
        <dbReference type="ChEBI" id="CHEBI:57783"/>
        <dbReference type="ChEBI" id="CHEBI:58349"/>
        <dbReference type="EC" id="1.1.1.34"/>
    </reaction>
</comment>
<dbReference type="GO" id="GO:0008299">
    <property type="term" value="P:isoprenoid biosynthetic process"/>
    <property type="evidence" value="ECO:0007669"/>
    <property type="project" value="InterPro"/>
</dbReference>
<evidence type="ECO:0000313" key="8">
    <source>
        <dbReference type="Proteomes" id="UP000003706"/>
    </source>
</evidence>
<dbReference type="RefSeq" id="WP_007044754.1">
    <property type="nucleotide sequence ID" value="NZ_AGJL01000033.1"/>
</dbReference>
<dbReference type="Proteomes" id="UP000003706">
    <property type="component" value="Unassembled WGS sequence"/>
</dbReference>
<proteinExistence type="inferred from homology"/>
<dbReference type="InterPro" id="IPR009023">
    <property type="entry name" value="HMG_CoA_Rdtase_NAD(P)-bd_sf"/>
</dbReference>
<evidence type="ECO:0000256" key="4">
    <source>
        <dbReference type="ARBA" id="ARBA00049903"/>
    </source>
</evidence>
<dbReference type="GO" id="GO:0004420">
    <property type="term" value="F:hydroxymethylglutaryl-CoA reductase (NADPH) activity"/>
    <property type="evidence" value="ECO:0007669"/>
    <property type="project" value="UniProtKB-EC"/>
</dbReference>
<reference evidence="7 8" key="1">
    <citation type="submission" date="2011-09" db="EMBL/GenBank/DDBJ databases">
        <title>The draft genome of Methanotorris formicicus Mc-S-70.</title>
        <authorList>
            <consortium name="US DOE Joint Genome Institute (JGI-PGF)"/>
            <person name="Lucas S."/>
            <person name="Han J."/>
            <person name="Lapidus A."/>
            <person name="Cheng J.-F."/>
            <person name="Goodwin L."/>
            <person name="Pitluck S."/>
            <person name="Peters L."/>
            <person name="Land M.L."/>
            <person name="Hauser L."/>
            <person name="Sieprawska-Lupa M."/>
            <person name="Takai K."/>
            <person name="Miyazaki J."/>
            <person name="Whitman W."/>
            <person name="Woyke T.J."/>
        </authorList>
    </citation>
    <scope>NUCLEOTIDE SEQUENCE [LARGE SCALE GENOMIC DNA]</scope>
    <source>
        <strain evidence="7 8">Mc-S-70</strain>
    </source>
</reference>
<dbReference type="PATRIC" id="fig|647171.4.peg.1295"/>
<evidence type="ECO:0000256" key="3">
    <source>
        <dbReference type="ARBA" id="ARBA00023002"/>
    </source>
</evidence>
<dbReference type="InterPro" id="IPR002202">
    <property type="entry name" value="HMG_CoA_Rdtase"/>
</dbReference>
<evidence type="ECO:0000256" key="6">
    <source>
        <dbReference type="RuleBase" id="RU361219"/>
    </source>
</evidence>
<dbReference type="GO" id="GO:0015936">
    <property type="term" value="P:coenzyme A metabolic process"/>
    <property type="evidence" value="ECO:0007669"/>
    <property type="project" value="InterPro"/>
</dbReference>
<evidence type="ECO:0000256" key="1">
    <source>
        <dbReference type="ARBA" id="ARBA00007661"/>
    </source>
</evidence>
<protein>
    <recommendedName>
        <fullName evidence="6">3-hydroxy-3-methylglutaryl coenzyme A reductase</fullName>
        <shortName evidence="6">HMG-CoA reductase</shortName>
        <ecNumber evidence="6">1.1.1.34</ecNumber>
    </recommendedName>
</protein>
<comment type="function">
    <text evidence="5">Converts HMG-CoA to mevalonate.</text>
</comment>
<dbReference type="InterPro" id="IPR023074">
    <property type="entry name" value="HMG_CoA_Rdtase_cat_sf"/>
</dbReference>
<dbReference type="PROSITE" id="PS00066">
    <property type="entry name" value="HMG_COA_REDUCTASE_1"/>
    <property type="match status" value="1"/>
</dbReference>
<dbReference type="CDD" id="cd00643">
    <property type="entry name" value="HMG-CoA_reductase_classI"/>
    <property type="match status" value="1"/>
</dbReference>
<dbReference type="EMBL" id="AGJL01000033">
    <property type="protein sequence ID" value="EHP85556.1"/>
    <property type="molecule type" value="Genomic_DNA"/>
</dbReference>
<dbReference type="Gene3D" id="3.90.770.10">
    <property type="entry name" value="3-hydroxy-3-methylglutaryl-coenzyme A Reductase, Chain A, domain 2"/>
    <property type="match status" value="1"/>
</dbReference>
<dbReference type="PANTHER" id="PTHR10572:SF24">
    <property type="entry name" value="3-HYDROXY-3-METHYLGLUTARYL-COENZYME A REDUCTASE"/>
    <property type="match status" value="1"/>
</dbReference>
<keyword evidence="2 6" id="KW-0521">NADP</keyword>
<dbReference type="FunFam" id="3.30.70.420:FF:000001">
    <property type="entry name" value="3-hydroxy-3-methylglutaryl coenzyme A reductase"/>
    <property type="match status" value="1"/>
</dbReference>
<dbReference type="EC" id="1.1.1.34" evidence="6"/>
<evidence type="ECO:0000256" key="2">
    <source>
        <dbReference type="ARBA" id="ARBA00022857"/>
    </source>
</evidence>
<dbReference type="AlphaFoldDB" id="H1KZV0"/>
<dbReference type="UniPathway" id="UPA00058">
    <property type="reaction ID" value="UER00103"/>
</dbReference>
<dbReference type="InterPro" id="IPR004554">
    <property type="entry name" value="HMG_CoA_Rdtase_eu_arc"/>
</dbReference>
<keyword evidence="3 6" id="KW-0560">Oxidoreductase</keyword>
<accession>H1KZV0</accession>
<dbReference type="PANTHER" id="PTHR10572">
    <property type="entry name" value="3-HYDROXY-3-METHYLGLUTARYL-COENZYME A REDUCTASE"/>
    <property type="match status" value="1"/>
</dbReference>
<dbReference type="PROSITE" id="PS50065">
    <property type="entry name" value="HMG_COA_REDUCTASE_4"/>
    <property type="match status" value="1"/>
</dbReference>
<dbReference type="SUPFAM" id="SSF55035">
    <property type="entry name" value="NAD-binding domain of HMG-CoA reductase"/>
    <property type="match status" value="1"/>
</dbReference>
<dbReference type="Gene3D" id="1.10.3270.10">
    <property type="entry name" value="HMGR, N-terminal domain"/>
    <property type="match status" value="1"/>
</dbReference>
<dbReference type="OrthoDB" id="10981at2157"/>
<organism evidence="7 8">
    <name type="scientific">Methanotorris formicicus Mc-S-70</name>
    <dbReference type="NCBI Taxonomy" id="647171"/>
    <lineage>
        <taxon>Archaea</taxon>
        <taxon>Methanobacteriati</taxon>
        <taxon>Methanobacteriota</taxon>
        <taxon>Methanomada group</taxon>
        <taxon>Methanococci</taxon>
        <taxon>Methanococcales</taxon>
        <taxon>Methanocaldococcaceae</taxon>
        <taxon>Methanotorris</taxon>
    </lineage>
</organism>
<keyword evidence="8" id="KW-1185">Reference proteome</keyword>
<evidence type="ECO:0000256" key="5">
    <source>
        <dbReference type="ARBA" id="ARBA00058982"/>
    </source>
</evidence>
<dbReference type="PRINTS" id="PR00071">
    <property type="entry name" value="HMGCOARDTASE"/>
</dbReference>
<dbReference type="NCBIfam" id="TIGR00533">
    <property type="entry name" value="HMG_CoA_R_NADP"/>
    <property type="match status" value="1"/>
</dbReference>
<dbReference type="GO" id="GO:0016126">
    <property type="term" value="P:sterol biosynthetic process"/>
    <property type="evidence" value="ECO:0007669"/>
    <property type="project" value="TreeGrafter"/>
</dbReference>
<dbReference type="InterPro" id="IPR023076">
    <property type="entry name" value="HMG_CoA_Rdtase_CS"/>
</dbReference>
<dbReference type="Pfam" id="PF00368">
    <property type="entry name" value="HMG-CoA_red"/>
    <property type="match status" value="1"/>
</dbReference>
<comment type="pathway">
    <text evidence="6">Metabolic intermediate biosynthesis; (R)-mevalonate biosynthesis; (R)-mevalonate from acetyl-CoA: step 3/3.</text>
</comment>